<dbReference type="Proteomes" id="UP000015101">
    <property type="component" value="Unassembled WGS sequence"/>
</dbReference>
<dbReference type="HOGENOM" id="CLU_1476705_0_0_1"/>
<dbReference type="GeneID" id="20204400"/>
<reference evidence="2" key="3">
    <citation type="submission" date="2015-06" db="UniProtKB">
        <authorList>
            <consortium name="EnsemblMetazoa"/>
        </authorList>
    </citation>
    <scope>IDENTIFICATION</scope>
</reference>
<gene>
    <name evidence="2" type="primary">20204400</name>
    <name evidence="1" type="ORF">HELRODRAFT_173130</name>
</gene>
<dbReference type="CTD" id="20204400"/>
<evidence type="ECO:0000313" key="3">
    <source>
        <dbReference type="Proteomes" id="UP000015101"/>
    </source>
</evidence>
<dbReference type="InParanoid" id="T1F6F1"/>
<dbReference type="RefSeq" id="XP_009017992.1">
    <property type="nucleotide sequence ID" value="XM_009019744.1"/>
</dbReference>
<keyword evidence="3" id="KW-1185">Reference proteome</keyword>
<dbReference type="KEGG" id="hro:HELRODRAFT_173130"/>
<dbReference type="EMBL" id="KB096551">
    <property type="protein sequence ID" value="ESO04056.1"/>
    <property type="molecule type" value="Genomic_DNA"/>
</dbReference>
<organism evidence="2 3">
    <name type="scientific">Helobdella robusta</name>
    <name type="common">Californian leech</name>
    <dbReference type="NCBI Taxonomy" id="6412"/>
    <lineage>
        <taxon>Eukaryota</taxon>
        <taxon>Metazoa</taxon>
        <taxon>Spiralia</taxon>
        <taxon>Lophotrochozoa</taxon>
        <taxon>Annelida</taxon>
        <taxon>Clitellata</taxon>
        <taxon>Hirudinea</taxon>
        <taxon>Rhynchobdellida</taxon>
        <taxon>Glossiphoniidae</taxon>
        <taxon>Helobdella</taxon>
    </lineage>
</organism>
<reference evidence="3" key="1">
    <citation type="submission" date="2012-12" db="EMBL/GenBank/DDBJ databases">
        <authorList>
            <person name="Hellsten U."/>
            <person name="Grimwood J."/>
            <person name="Chapman J.A."/>
            <person name="Shapiro H."/>
            <person name="Aerts A."/>
            <person name="Otillar R.P."/>
            <person name="Terry A.Y."/>
            <person name="Boore J.L."/>
            <person name="Simakov O."/>
            <person name="Marletaz F."/>
            <person name="Cho S.-J."/>
            <person name="Edsinger-Gonzales E."/>
            <person name="Havlak P."/>
            <person name="Kuo D.-H."/>
            <person name="Larsson T."/>
            <person name="Lv J."/>
            <person name="Arendt D."/>
            <person name="Savage R."/>
            <person name="Osoegawa K."/>
            <person name="de Jong P."/>
            <person name="Lindberg D.R."/>
            <person name="Seaver E.C."/>
            <person name="Weisblat D.A."/>
            <person name="Putnam N.H."/>
            <person name="Grigoriev I.V."/>
            <person name="Rokhsar D.S."/>
        </authorList>
    </citation>
    <scope>NUCLEOTIDE SEQUENCE</scope>
</reference>
<dbReference type="AlphaFoldDB" id="T1F6F1"/>
<reference evidence="1 3" key="2">
    <citation type="journal article" date="2013" name="Nature">
        <title>Insights into bilaterian evolution from three spiralian genomes.</title>
        <authorList>
            <person name="Simakov O."/>
            <person name="Marletaz F."/>
            <person name="Cho S.J."/>
            <person name="Edsinger-Gonzales E."/>
            <person name="Havlak P."/>
            <person name="Hellsten U."/>
            <person name="Kuo D.H."/>
            <person name="Larsson T."/>
            <person name="Lv J."/>
            <person name="Arendt D."/>
            <person name="Savage R."/>
            <person name="Osoegawa K."/>
            <person name="de Jong P."/>
            <person name="Grimwood J."/>
            <person name="Chapman J.A."/>
            <person name="Shapiro H."/>
            <person name="Aerts A."/>
            <person name="Otillar R.P."/>
            <person name="Terry A.Y."/>
            <person name="Boore J.L."/>
            <person name="Grigoriev I.V."/>
            <person name="Lindberg D.R."/>
            <person name="Seaver E.C."/>
            <person name="Weisblat D.A."/>
            <person name="Putnam N.H."/>
            <person name="Rokhsar D.S."/>
        </authorList>
    </citation>
    <scope>NUCLEOTIDE SEQUENCE</scope>
</reference>
<evidence type="ECO:0000313" key="1">
    <source>
        <dbReference type="EMBL" id="ESO04056.1"/>
    </source>
</evidence>
<name>T1F6F1_HELRO</name>
<dbReference type="EMBL" id="AMQM01004457">
    <property type="status" value="NOT_ANNOTATED_CDS"/>
    <property type="molecule type" value="Genomic_DNA"/>
</dbReference>
<proteinExistence type="predicted"/>
<sequence>MGGVMAQWLKAPGLAAAVTGFEYKEIPASHMQYRYVIMKRHHPSGAQKQKILKSRREETEALSGSMLKFVNQVIKPESIIASSSMNQGKVSMKHFFETAQLLADNFPETHIDLLSTRQITSKLIQHHSLNSATSQFIKQNCMIDWIKSFWQVKKADRINSLFAMFFATKFVESNTANSVKGFP</sequence>
<evidence type="ECO:0000313" key="2">
    <source>
        <dbReference type="EnsemblMetazoa" id="HelroP173130"/>
    </source>
</evidence>
<dbReference type="EnsemblMetazoa" id="HelroT173130">
    <property type="protein sequence ID" value="HelroP173130"/>
    <property type="gene ID" value="HelroG173130"/>
</dbReference>
<accession>T1F6F1</accession>
<protein>
    <submittedName>
        <fullName evidence="1 2">Uncharacterized protein</fullName>
    </submittedName>
</protein>